<evidence type="ECO:0000313" key="2">
    <source>
        <dbReference type="Proteomes" id="UP001059380"/>
    </source>
</evidence>
<keyword evidence="2" id="KW-1185">Reference proteome</keyword>
<dbReference type="AlphaFoldDB" id="A0A9J7BW28"/>
<sequence length="276" mass="30199">MRKLFYVVVFTSLIASCYGQGRFVDAWQKRVRVTSSQQPGWAVPVFTPSSGLVQLIRFDAIRQYSPTHTTTWNVDGGKGFNIIPWYKTELDLNLPPFLLHDAKNTVDGPGDFSLLLKYRLLGANEMKGNYSVSAAVAGSVPTGSHKNGSADGTVAPTVFVGKGFRSFDVQSAAAMALPTGHTAASGRPISWNTAFQYKVKRIFWPELEISSTFFRGGPHDGKAQTFLAPGLEVSKIKLTSNETSRLAVVFGAGEQIAVTHYHTYNHALSFTSRLVF</sequence>
<gene>
    <name evidence="1" type="ORF">MOP44_13405</name>
</gene>
<dbReference type="KEGG" id="orp:MOP44_13405"/>
<proteinExistence type="predicted"/>
<dbReference type="Proteomes" id="UP001059380">
    <property type="component" value="Chromosome"/>
</dbReference>
<evidence type="ECO:0000313" key="1">
    <source>
        <dbReference type="EMBL" id="UWZ86911.1"/>
    </source>
</evidence>
<dbReference type="EMBL" id="CP093313">
    <property type="protein sequence ID" value="UWZ86911.1"/>
    <property type="molecule type" value="Genomic_DNA"/>
</dbReference>
<protein>
    <submittedName>
        <fullName evidence="1">Uncharacterized protein</fullName>
    </submittedName>
</protein>
<accession>A0A9J7BW28</accession>
<name>A0A9J7BW28_9BACT</name>
<organism evidence="1 2">
    <name type="scientific">Occallatibacter riparius</name>
    <dbReference type="NCBI Taxonomy" id="1002689"/>
    <lineage>
        <taxon>Bacteria</taxon>
        <taxon>Pseudomonadati</taxon>
        <taxon>Acidobacteriota</taxon>
        <taxon>Terriglobia</taxon>
        <taxon>Terriglobales</taxon>
        <taxon>Acidobacteriaceae</taxon>
        <taxon>Occallatibacter</taxon>
    </lineage>
</organism>
<dbReference type="RefSeq" id="WP_260796550.1">
    <property type="nucleotide sequence ID" value="NZ_CP093313.1"/>
</dbReference>
<dbReference type="PROSITE" id="PS51257">
    <property type="entry name" value="PROKAR_LIPOPROTEIN"/>
    <property type="match status" value="1"/>
</dbReference>
<reference evidence="1" key="1">
    <citation type="submission" date="2021-04" db="EMBL/GenBank/DDBJ databases">
        <title>Phylogenetic analysis of Acidobacteriaceae.</title>
        <authorList>
            <person name="Qiu L."/>
            <person name="Zhang Q."/>
        </authorList>
    </citation>
    <scope>NUCLEOTIDE SEQUENCE</scope>
    <source>
        <strain evidence="1">DSM 25168</strain>
    </source>
</reference>